<comment type="caution">
    <text evidence="2">The sequence shown here is derived from an EMBL/GenBank/DDBJ whole genome shotgun (WGS) entry which is preliminary data.</text>
</comment>
<reference evidence="2" key="1">
    <citation type="submission" date="2023-04" db="EMBL/GenBank/DDBJ databases">
        <title>Black Yeasts Isolated from many extreme environments.</title>
        <authorList>
            <person name="Coleine C."/>
            <person name="Stajich J.E."/>
            <person name="Selbmann L."/>
        </authorList>
    </citation>
    <scope>NUCLEOTIDE SEQUENCE</scope>
    <source>
        <strain evidence="2">CCFEE 5312</strain>
    </source>
</reference>
<keyword evidence="3" id="KW-1185">Reference proteome</keyword>
<evidence type="ECO:0000256" key="1">
    <source>
        <dbReference type="SAM" id="MobiDB-lite"/>
    </source>
</evidence>
<feature type="region of interest" description="Disordered" evidence="1">
    <location>
        <begin position="101"/>
        <end position="129"/>
    </location>
</feature>
<gene>
    <name evidence="2" type="ORF">LTR09_001844</name>
</gene>
<feature type="compositionally biased region" description="Basic and acidic residues" evidence="1">
    <location>
        <begin position="278"/>
        <end position="297"/>
    </location>
</feature>
<feature type="compositionally biased region" description="Basic and acidic residues" evidence="1">
    <location>
        <begin position="106"/>
        <end position="115"/>
    </location>
</feature>
<feature type="compositionally biased region" description="Polar residues" evidence="1">
    <location>
        <begin position="185"/>
        <end position="225"/>
    </location>
</feature>
<feature type="compositionally biased region" description="Basic and acidic residues" evidence="1">
    <location>
        <begin position="316"/>
        <end position="327"/>
    </location>
</feature>
<protein>
    <submittedName>
        <fullName evidence="2">Uncharacterized protein</fullName>
    </submittedName>
</protein>
<sequence>MASPAETRRMLRQSKGALPARREERALSVANDKPASAVLVLDSEIFLRRSSPKQGISSAGTHPLISAVAEFVAAPGSIERPSQLNFDAQVGPGLLKVTPQQSSILHRKETSEEARHRRQNSNIPYVVRLPDGPYMPQTLAITSAQTPLVAEGRGSQLPESTLHIDDDSRYMVVSHTAPLPGPMSNLPSTLDSGTVTPSSSLRQSPVSPGSSDDITGQLRQLSVNKVATDGSRDEEPVGKYGQSGASRRIVEQLAMDNHRAKRDAAIRSFSAPPLDLEGEARRLSRDMAETNRSRDQEPVDQEPNDPPKIGDSTRQTVDRLMKHDRPNRGNSVRPVSAPPDGDYL</sequence>
<organism evidence="2 3">
    <name type="scientific">Extremus antarcticus</name>
    <dbReference type="NCBI Taxonomy" id="702011"/>
    <lineage>
        <taxon>Eukaryota</taxon>
        <taxon>Fungi</taxon>
        <taxon>Dikarya</taxon>
        <taxon>Ascomycota</taxon>
        <taxon>Pezizomycotina</taxon>
        <taxon>Dothideomycetes</taxon>
        <taxon>Dothideomycetidae</taxon>
        <taxon>Mycosphaerellales</taxon>
        <taxon>Extremaceae</taxon>
        <taxon>Extremus</taxon>
    </lineage>
</organism>
<dbReference type="Proteomes" id="UP001271007">
    <property type="component" value="Unassembled WGS sequence"/>
</dbReference>
<evidence type="ECO:0000313" key="3">
    <source>
        <dbReference type="Proteomes" id="UP001271007"/>
    </source>
</evidence>
<evidence type="ECO:0000313" key="2">
    <source>
        <dbReference type="EMBL" id="KAK3057660.1"/>
    </source>
</evidence>
<name>A0AAJ0LW35_9PEZI</name>
<dbReference type="EMBL" id="JAWDJX010000003">
    <property type="protein sequence ID" value="KAK3057660.1"/>
    <property type="molecule type" value="Genomic_DNA"/>
</dbReference>
<feature type="compositionally biased region" description="Basic and acidic residues" evidence="1">
    <location>
        <begin position="256"/>
        <end position="265"/>
    </location>
</feature>
<feature type="region of interest" description="Disordered" evidence="1">
    <location>
        <begin position="1"/>
        <end position="29"/>
    </location>
</feature>
<proteinExistence type="predicted"/>
<dbReference type="AlphaFoldDB" id="A0AAJ0LW35"/>
<feature type="region of interest" description="Disordered" evidence="1">
    <location>
        <begin position="174"/>
        <end position="344"/>
    </location>
</feature>
<accession>A0AAJ0LW35</accession>